<dbReference type="Pfam" id="PF00023">
    <property type="entry name" value="Ank"/>
    <property type="match status" value="1"/>
</dbReference>
<dbReference type="EMBL" id="CP136051">
    <property type="protein sequence ID" value="WOK09324.1"/>
    <property type="molecule type" value="Genomic_DNA"/>
</dbReference>
<dbReference type="InterPro" id="IPR036770">
    <property type="entry name" value="Ankyrin_rpt-contain_sf"/>
</dbReference>
<evidence type="ECO:0000313" key="5">
    <source>
        <dbReference type="Proteomes" id="UP001302349"/>
    </source>
</evidence>
<evidence type="ECO:0000256" key="3">
    <source>
        <dbReference type="PROSITE-ProRule" id="PRU00023"/>
    </source>
</evidence>
<evidence type="ECO:0000256" key="1">
    <source>
        <dbReference type="ARBA" id="ARBA00022737"/>
    </source>
</evidence>
<name>A0ABZ0IY55_9BACT</name>
<dbReference type="Proteomes" id="UP001302349">
    <property type="component" value="Chromosome"/>
</dbReference>
<accession>A0ABZ0IY55</accession>
<dbReference type="PRINTS" id="PR01415">
    <property type="entry name" value="ANKYRIN"/>
</dbReference>
<sequence length="218" mass="23371">MPLDQIQNHISSGANEQLAVALKQSPEKARLTTSMGVSLVTFAAYYRNLEAIRTIRAYLDDVTIHEACCIGELETVKEQLHKAPEVLNSFSADGFTPLGLACFFGHVNLAAYLIETGADANIAANNDFRVAPIHSACAISSVPIVNLLIAAGANVNLSQQKGIRPIHSASHNGSLEIVRILIAAGADHKIADESGKTPTDYALEKNYDELVAYLKTLS</sequence>
<dbReference type="PANTHER" id="PTHR24201">
    <property type="entry name" value="ANK_REP_REGION DOMAIN-CONTAINING PROTEIN"/>
    <property type="match status" value="1"/>
</dbReference>
<keyword evidence="2 3" id="KW-0040">ANK repeat</keyword>
<organism evidence="4 5">
    <name type="scientific">Imperialibacter roseus</name>
    <dbReference type="NCBI Taxonomy" id="1324217"/>
    <lineage>
        <taxon>Bacteria</taxon>
        <taxon>Pseudomonadati</taxon>
        <taxon>Bacteroidota</taxon>
        <taxon>Cytophagia</taxon>
        <taxon>Cytophagales</taxon>
        <taxon>Flammeovirgaceae</taxon>
        <taxon>Imperialibacter</taxon>
    </lineage>
</organism>
<dbReference type="PROSITE" id="PS50297">
    <property type="entry name" value="ANK_REP_REGION"/>
    <property type="match status" value="2"/>
</dbReference>
<dbReference type="InterPro" id="IPR002110">
    <property type="entry name" value="Ankyrin_rpt"/>
</dbReference>
<evidence type="ECO:0000313" key="4">
    <source>
        <dbReference type="EMBL" id="WOK09324.1"/>
    </source>
</evidence>
<reference evidence="4 5" key="1">
    <citation type="journal article" date="2023" name="Microbiol. Resour. Announc.">
        <title>Complete Genome Sequence of Imperialibacter roseus strain P4T.</title>
        <authorList>
            <person name="Tizabi D.R."/>
            <person name="Bachvaroff T."/>
            <person name="Hill R.T."/>
        </authorList>
    </citation>
    <scope>NUCLEOTIDE SEQUENCE [LARGE SCALE GENOMIC DNA]</scope>
    <source>
        <strain evidence="4 5">P4T</strain>
    </source>
</reference>
<dbReference type="SUPFAM" id="SSF48403">
    <property type="entry name" value="Ankyrin repeat"/>
    <property type="match status" value="1"/>
</dbReference>
<keyword evidence="5" id="KW-1185">Reference proteome</keyword>
<dbReference type="InterPro" id="IPR050776">
    <property type="entry name" value="Ank_Repeat/CDKN_Inhibitor"/>
</dbReference>
<feature type="repeat" description="ANK" evidence="3">
    <location>
        <begin position="161"/>
        <end position="193"/>
    </location>
</feature>
<evidence type="ECO:0000256" key="2">
    <source>
        <dbReference type="ARBA" id="ARBA00023043"/>
    </source>
</evidence>
<gene>
    <name evidence="4" type="ORF">RT717_11810</name>
</gene>
<feature type="repeat" description="ANK" evidence="3">
    <location>
        <begin position="93"/>
        <end position="125"/>
    </location>
</feature>
<keyword evidence="1" id="KW-0677">Repeat</keyword>
<dbReference type="Pfam" id="PF12796">
    <property type="entry name" value="Ank_2"/>
    <property type="match status" value="1"/>
</dbReference>
<dbReference type="RefSeq" id="WP_317491944.1">
    <property type="nucleotide sequence ID" value="NZ_CP136051.1"/>
</dbReference>
<dbReference type="Gene3D" id="1.25.40.20">
    <property type="entry name" value="Ankyrin repeat-containing domain"/>
    <property type="match status" value="1"/>
</dbReference>
<feature type="repeat" description="ANK" evidence="3">
    <location>
        <begin position="128"/>
        <end position="160"/>
    </location>
</feature>
<protein>
    <submittedName>
        <fullName evidence="4">Ankyrin repeat domain-containing protein</fullName>
    </submittedName>
</protein>
<dbReference type="SMART" id="SM00248">
    <property type="entry name" value="ANK"/>
    <property type="match status" value="4"/>
</dbReference>
<proteinExistence type="predicted"/>
<dbReference type="PROSITE" id="PS50088">
    <property type="entry name" value="ANK_REPEAT"/>
    <property type="match status" value="3"/>
</dbReference>